<evidence type="ECO:0000256" key="1">
    <source>
        <dbReference type="SAM" id="MobiDB-lite"/>
    </source>
</evidence>
<protein>
    <recommendedName>
        <fullName evidence="5">THH1/TOM1/TOM3 domain-containing protein</fullName>
    </recommendedName>
</protein>
<name>A0A0L0S369_ALLM3</name>
<feature type="region of interest" description="Disordered" evidence="1">
    <location>
        <begin position="266"/>
        <end position="305"/>
    </location>
</feature>
<evidence type="ECO:0000256" key="2">
    <source>
        <dbReference type="SAM" id="Phobius"/>
    </source>
</evidence>
<feature type="transmembrane region" description="Helical" evidence="2">
    <location>
        <begin position="63"/>
        <end position="82"/>
    </location>
</feature>
<feature type="transmembrane region" description="Helical" evidence="2">
    <location>
        <begin position="143"/>
        <end position="164"/>
    </location>
</feature>
<dbReference type="Proteomes" id="UP000054350">
    <property type="component" value="Unassembled WGS sequence"/>
</dbReference>
<reference evidence="4" key="2">
    <citation type="submission" date="2009-11" db="EMBL/GenBank/DDBJ databases">
        <title>The Genome Sequence of Allomyces macrogynus strain ATCC 38327.</title>
        <authorList>
            <consortium name="The Broad Institute Genome Sequencing Platform"/>
            <person name="Russ C."/>
            <person name="Cuomo C."/>
            <person name="Shea T."/>
            <person name="Young S.K."/>
            <person name="Zeng Q."/>
            <person name="Koehrsen M."/>
            <person name="Haas B."/>
            <person name="Borodovsky M."/>
            <person name="Guigo R."/>
            <person name="Alvarado L."/>
            <person name="Berlin A."/>
            <person name="Borenstein D."/>
            <person name="Chen Z."/>
            <person name="Engels R."/>
            <person name="Freedman E."/>
            <person name="Gellesch M."/>
            <person name="Goldberg J."/>
            <person name="Griggs A."/>
            <person name="Gujja S."/>
            <person name="Heiman D."/>
            <person name="Hepburn T."/>
            <person name="Howarth C."/>
            <person name="Jen D."/>
            <person name="Larson L."/>
            <person name="Lewis B."/>
            <person name="Mehta T."/>
            <person name="Park D."/>
            <person name="Pearson M."/>
            <person name="Roberts A."/>
            <person name="Saif S."/>
            <person name="Shenoy N."/>
            <person name="Sisk P."/>
            <person name="Stolte C."/>
            <person name="Sykes S."/>
            <person name="Walk T."/>
            <person name="White J."/>
            <person name="Yandava C."/>
            <person name="Burger G."/>
            <person name="Gray M.W."/>
            <person name="Holland P.W.H."/>
            <person name="King N."/>
            <person name="Lang F.B.F."/>
            <person name="Roger A.J."/>
            <person name="Ruiz-Trillo I."/>
            <person name="Lander E."/>
            <person name="Nusbaum C."/>
        </authorList>
    </citation>
    <scope>NUCLEOTIDE SEQUENCE [LARGE SCALE GENOMIC DNA]</scope>
    <source>
        <strain evidence="4">ATCC 38327</strain>
    </source>
</reference>
<feature type="compositionally biased region" description="Polar residues" evidence="1">
    <location>
        <begin position="272"/>
        <end position="286"/>
    </location>
</feature>
<feature type="transmembrane region" description="Helical" evidence="2">
    <location>
        <begin position="21"/>
        <end position="43"/>
    </location>
</feature>
<proteinExistence type="predicted"/>
<feature type="transmembrane region" description="Helical" evidence="2">
    <location>
        <begin position="103"/>
        <end position="123"/>
    </location>
</feature>
<evidence type="ECO:0000313" key="4">
    <source>
        <dbReference type="Proteomes" id="UP000054350"/>
    </source>
</evidence>
<dbReference type="VEuPathDB" id="FungiDB:AMAG_17985"/>
<dbReference type="AlphaFoldDB" id="A0A0L0S369"/>
<accession>A0A0L0S369</accession>
<sequence length="317" mass="34789">MTLNVKTLATSVRLYLGNRSRYYLALAAITASHTIDLGLTNFGYQDPNYGVSETSTLIESGLLLQYAALAFFWVSWIGFTLLNYLRLRDTSPADLSSAWAQRALLLTVVLFILFATVSVLLQVVQWVVPGSLMNLSLAPVGEVLTVACSFWDIALNVIMSVLFLRHIRSLGVATSVAHVPLRRGLASLLTTAHVYLGVECAVMVFINLMVLINPELDPCWSTVYLAQAIRLHMYCSFLEVLAEIMSRKAKGSARITASHSFLPSRHADDAKSTFSNLPTGDQQSGLLSLPHDKNRARSATDPPRFVGVPPLDFAVET</sequence>
<organism evidence="3 4">
    <name type="scientific">Allomyces macrogynus (strain ATCC 38327)</name>
    <name type="common">Allomyces javanicus var. macrogynus</name>
    <dbReference type="NCBI Taxonomy" id="578462"/>
    <lineage>
        <taxon>Eukaryota</taxon>
        <taxon>Fungi</taxon>
        <taxon>Fungi incertae sedis</taxon>
        <taxon>Blastocladiomycota</taxon>
        <taxon>Blastocladiomycetes</taxon>
        <taxon>Blastocladiales</taxon>
        <taxon>Blastocladiaceae</taxon>
        <taxon>Allomyces</taxon>
    </lineage>
</organism>
<keyword evidence="4" id="KW-1185">Reference proteome</keyword>
<keyword evidence="2" id="KW-0812">Transmembrane</keyword>
<evidence type="ECO:0008006" key="5">
    <source>
        <dbReference type="Google" id="ProtNLM"/>
    </source>
</evidence>
<keyword evidence="2" id="KW-1133">Transmembrane helix</keyword>
<reference evidence="3 4" key="1">
    <citation type="submission" date="2009-11" db="EMBL/GenBank/DDBJ databases">
        <title>Annotation of Allomyces macrogynus ATCC 38327.</title>
        <authorList>
            <consortium name="The Broad Institute Genome Sequencing Platform"/>
            <person name="Russ C."/>
            <person name="Cuomo C."/>
            <person name="Burger G."/>
            <person name="Gray M.W."/>
            <person name="Holland P.W.H."/>
            <person name="King N."/>
            <person name="Lang F.B.F."/>
            <person name="Roger A.J."/>
            <person name="Ruiz-Trillo I."/>
            <person name="Young S.K."/>
            <person name="Zeng Q."/>
            <person name="Gargeya S."/>
            <person name="Fitzgerald M."/>
            <person name="Haas B."/>
            <person name="Abouelleil A."/>
            <person name="Alvarado L."/>
            <person name="Arachchi H.M."/>
            <person name="Berlin A."/>
            <person name="Chapman S.B."/>
            <person name="Gearin G."/>
            <person name="Goldberg J."/>
            <person name="Griggs A."/>
            <person name="Gujja S."/>
            <person name="Hansen M."/>
            <person name="Heiman D."/>
            <person name="Howarth C."/>
            <person name="Larimer J."/>
            <person name="Lui A."/>
            <person name="MacDonald P.J.P."/>
            <person name="McCowen C."/>
            <person name="Montmayeur A."/>
            <person name="Murphy C."/>
            <person name="Neiman D."/>
            <person name="Pearson M."/>
            <person name="Priest M."/>
            <person name="Roberts A."/>
            <person name="Saif S."/>
            <person name="Shea T."/>
            <person name="Sisk P."/>
            <person name="Stolte C."/>
            <person name="Sykes S."/>
            <person name="Wortman J."/>
            <person name="Nusbaum C."/>
            <person name="Birren B."/>
        </authorList>
    </citation>
    <scope>NUCLEOTIDE SEQUENCE [LARGE SCALE GENOMIC DNA]</scope>
    <source>
        <strain evidence="3 4">ATCC 38327</strain>
    </source>
</reference>
<gene>
    <name evidence="3" type="ORF">AMAG_17985</name>
</gene>
<keyword evidence="2" id="KW-0472">Membrane</keyword>
<dbReference type="EMBL" id="GG745331">
    <property type="protein sequence ID" value="KNE56973.1"/>
    <property type="molecule type" value="Genomic_DNA"/>
</dbReference>
<evidence type="ECO:0000313" key="3">
    <source>
        <dbReference type="EMBL" id="KNE56973.1"/>
    </source>
</evidence>
<dbReference type="OrthoDB" id="10361771at2759"/>
<feature type="transmembrane region" description="Helical" evidence="2">
    <location>
        <begin position="185"/>
        <end position="212"/>
    </location>
</feature>